<name>A0A5C8NNR8_9BURK</name>
<organism evidence="2 3">
    <name type="scientific">Zeimonas arvi</name>
    <dbReference type="NCBI Taxonomy" id="2498847"/>
    <lineage>
        <taxon>Bacteria</taxon>
        <taxon>Pseudomonadati</taxon>
        <taxon>Pseudomonadota</taxon>
        <taxon>Betaproteobacteria</taxon>
        <taxon>Burkholderiales</taxon>
        <taxon>Burkholderiaceae</taxon>
        <taxon>Zeimonas</taxon>
    </lineage>
</organism>
<reference evidence="2 3" key="1">
    <citation type="submission" date="2019-06" db="EMBL/GenBank/DDBJ databases">
        <title>Quisquiliibacterium sp. nov., isolated from a maize field.</title>
        <authorList>
            <person name="Lin S.-Y."/>
            <person name="Tsai C.-F."/>
            <person name="Young C.-C."/>
        </authorList>
    </citation>
    <scope>NUCLEOTIDE SEQUENCE [LARGE SCALE GENOMIC DNA]</scope>
    <source>
        <strain evidence="2 3">CC-CFT501</strain>
    </source>
</reference>
<sequence>MRLLDHERDALLVPGASWIPGLVADEPPPASARDDWSLADQIEAAAMLVSDAIRDRADEPARVFRALTSWRLLRKHDRAMFDGLIAQLDRDARAVLLRRLAVPEGDTPADGRAPFRVLTAADLATLPRARDRVRGVLPAEGMAAIYGPAGSGKTFLALDLLAAVSDGREWFGHRVESCPVVYVALEGEAGIAQRLKAYSERHGQAPSGLRFILEPFALLEGGDVAELAQAVRAAGCAEGIVAIDTLNRAAPGADENDSRDMGRIIAGAKALQSALGGLVLLVHHAGKDTTRGLRGHSSLMAALDAVIEVSRDGERREWRVAKSKDGPDGATHPFRLSVVELGSDGEPITSCVVEPEQSPSEAVRRVKVPQGGNQRIVWDALGEVLRNASEFGQAGAPPGRPCIRIEAAIERCRGRLTCSPDRQTERAREAITGLVNRGALTLRDGWLWAT</sequence>
<evidence type="ECO:0000313" key="3">
    <source>
        <dbReference type="Proteomes" id="UP000321548"/>
    </source>
</evidence>
<dbReference type="RefSeq" id="WP_147705901.1">
    <property type="nucleotide sequence ID" value="NZ_VDUY01000010.1"/>
</dbReference>
<dbReference type="EMBL" id="VDUY01000010">
    <property type="protein sequence ID" value="TXL62461.1"/>
    <property type="molecule type" value="Genomic_DNA"/>
</dbReference>
<dbReference type="InterPro" id="IPR003593">
    <property type="entry name" value="AAA+_ATPase"/>
</dbReference>
<proteinExistence type="predicted"/>
<protein>
    <submittedName>
        <fullName evidence="2">AAA family ATPase</fullName>
    </submittedName>
</protein>
<dbReference type="Gene3D" id="3.40.50.300">
    <property type="entry name" value="P-loop containing nucleotide triphosphate hydrolases"/>
    <property type="match status" value="1"/>
</dbReference>
<evidence type="ECO:0000259" key="1">
    <source>
        <dbReference type="SMART" id="SM00382"/>
    </source>
</evidence>
<feature type="domain" description="AAA+ ATPase" evidence="1">
    <location>
        <begin position="139"/>
        <end position="313"/>
    </location>
</feature>
<dbReference type="Pfam" id="PF13481">
    <property type="entry name" value="AAA_25"/>
    <property type="match status" value="1"/>
</dbReference>
<dbReference type="SUPFAM" id="SSF52540">
    <property type="entry name" value="P-loop containing nucleoside triphosphate hydrolases"/>
    <property type="match status" value="2"/>
</dbReference>
<keyword evidence="3" id="KW-1185">Reference proteome</keyword>
<dbReference type="InterPro" id="IPR027417">
    <property type="entry name" value="P-loop_NTPase"/>
</dbReference>
<evidence type="ECO:0000313" key="2">
    <source>
        <dbReference type="EMBL" id="TXL62461.1"/>
    </source>
</evidence>
<comment type="caution">
    <text evidence="2">The sequence shown here is derived from an EMBL/GenBank/DDBJ whole genome shotgun (WGS) entry which is preliminary data.</text>
</comment>
<dbReference type="SMART" id="SM00382">
    <property type="entry name" value="AAA"/>
    <property type="match status" value="1"/>
</dbReference>
<dbReference type="OrthoDB" id="8905164at2"/>
<gene>
    <name evidence="2" type="ORF">FHP08_18025</name>
</gene>
<dbReference type="Proteomes" id="UP000321548">
    <property type="component" value="Unassembled WGS sequence"/>
</dbReference>
<dbReference type="AlphaFoldDB" id="A0A5C8NNR8"/>
<accession>A0A5C8NNR8</accession>